<dbReference type="Proteomes" id="UP000478052">
    <property type="component" value="Unassembled WGS sequence"/>
</dbReference>
<comment type="caution">
    <text evidence="2">The sequence shown here is derived from an EMBL/GenBank/DDBJ whole genome shotgun (WGS) entry which is preliminary data.</text>
</comment>
<reference evidence="2 3" key="1">
    <citation type="submission" date="2019-08" db="EMBL/GenBank/DDBJ databases">
        <title>Whole genome of Aphis craccivora.</title>
        <authorList>
            <person name="Voronova N.V."/>
            <person name="Shulinski R.S."/>
            <person name="Bandarenka Y.V."/>
            <person name="Zhorov D.G."/>
            <person name="Warner D."/>
        </authorList>
    </citation>
    <scope>NUCLEOTIDE SEQUENCE [LARGE SCALE GENOMIC DNA]</scope>
    <source>
        <strain evidence="2">180601</strain>
        <tissue evidence="2">Whole Body</tissue>
    </source>
</reference>
<evidence type="ECO:0000313" key="3">
    <source>
        <dbReference type="Proteomes" id="UP000478052"/>
    </source>
</evidence>
<feature type="coiled-coil region" evidence="1">
    <location>
        <begin position="28"/>
        <end position="76"/>
    </location>
</feature>
<dbReference type="EMBL" id="VUJU01003182">
    <property type="protein sequence ID" value="KAF0758844.1"/>
    <property type="molecule type" value="Genomic_DNA"/>
</dbReference>
<evidence type="ECO:0000313" key="2">
    <source>
        <dbReference type="EMBL" id="KAF0758844.1"/>
    </source>
</evidence>
<evidence type="ECO:0000256" key="1">
    <source>
        <dbReference type="SAM" id="Coils"/>
    </source>
</evidence>
<proteinExistence type="predicted"/>
<protein>
    <submittedName>
        <fullName evidence="2">Uncharacterized protein</fullName>
    </submittedName>
</protein>
<feature type="non-terminal residue" evidence="2">
    <location>
        <position position="1"/>
    </location>
</feature>
<gene>
    <name evidence="2" type="ORF">FWK35_00028409</name>
</gene>
<organism evidence="2 3">
    <name type="scientific">Aphis craccivora</name>
    <name type="common">Cowpea aphid</name>
    <dbReference type="NCBI Taxonomy" id="307492"/>
    <lineage>
        <taxon>Eukaryota</taxon>
        <taxon>Metazoa</taxon>
        <taxon>Ecdysozoa</taxon>
        <taxon>Arthropoda</taxon>
        <taxon>Hexapoda</taxon>
        <taxon>Insecta</taxon>
        <taxon>Pterygota</taxon>
        <taxon>Neoptera</taxon>
        <taxon>Paraneoptera</taxon>
        <taxon>Hemiptera</taxon>
        <taxon>Sternorrhyncha</taxon>
        <taxon>Aphidomorpha</taxon>
        <taxon>Aphidoidea</taxon>
        <taxon>Aphididae</taxon>
        <taxon>Aphidini</taxon>
        <taxon>Aphis</taxon>
        <taxon>Aphis</taxon>
    </lineage>
</organism>
<accession>A0A6G0YMV4</accession>
<keyword evidence="1" id="KW-0175">Coiled coil</keyword>
<sequence>NIDGMSLSEIVKKIKSLNLKTQKMYTVYEKKYQENAELKININKLYTQIQKQTLLKKKLMKEIMNFDKTKKDLEDELNIGISNNRIMVSKINIQFEEIQKLMGERLEREKENNHYKSLCKNLMTGDILSNKIAITNAKKLTDEHIILNKKHQRFKKELKTVLGKIELNKYNYLSYFDENYDNADKTHTIKVGLLLLVDIWFHLFSHRLIASTFNQLINIGYMCYWESKAKMFIKHAKVWTVDNPSGMPIQFITPFNQTIISFPTTDAVPLFEPCYKLKTAKRINENKVENNNQNTRQMSTSSP</sequence>
<dbReference type="OrthoDB" id="6602533at2759"/>
<name>A0A6G0YMV4_APHCR</name>
<keyword evidence="3" id="KW-1185">Reference proteome</keyword>
<dbReference type="AlphaFoldDB" id="A0A6G0YMV4"/>